<feature type="binding site" evidence="7">
    <location>
        <position position="29"/>
    </location>
    <ligand>
        <name>ATP</name>
        <dbReference type="ChEBI" id="CHEBI:30616"/>
    </ligand>
</feature>
<evidence type="ECO:0000256" key="1">
    <source>
        <dbReference type="ARBA" id="ARBA00005527"/>
    </source>
</evidence>
<name>A0A0V0Q8W5_PSEPJ</name>
<dbReference type="EMBL" id="LDAU01000238">
    <property type="protein sequence ID" value="KRW98591.1"/>
    <property type="molecule type" value="Genomic_DNA"/>
</dbReference>
<dbReference type="GO" id="GO:0005634">
    <property type="term" value="C:nucleus"/>
    <property type="evidence" value="ECO:0007669"/>
    <property type="project" value="TreeGrafter"/>
</dbReference>
<keyword evidence="12" id="KW-1185">Reference proteome</keyword>
<dbReference type="FunFam" id="1.10.510.10:FF:000624">
    <property type="entry name" value="Mitogen-activated protein kinase"/>
    <property type="match status" value="1"/>
</dbReference>
<dbReference type="SMART" id="SM00220">
    <property type="entry name" value="S_TKc"/>
    <property type="match status" value="1"/>
</dbReference>
<keyword evidence="2 8" id="KW-0723">Serine/threonine-protein kinase</keyword>
<dbReference type="Gene3D" id="3.30.200.20">
    <property type="entry name" value="Phosphorylase Kinase, domain 1"/>
    <property type="match status" value="1"/>
</dbReference>
<keyword evidence="6 7" id="KW-0067">ATP-binding</keyword>
<dbReference type="InterPro" id="IPR000719">
    <property type="entry name" value="Prot_kinase_dom"/>
</dbReference>
<dbReference type="GO" id="GO:0004674">
    <property type="term" value="F:protein serine/threonine kinase activity"/>
    <property type="evidence" value="ECO:0007669"/>
    <property type="project" value="UniProtKB-KW"/>
</dbReference>
<evidence type="ECO:0000313" key="11">
    <source>
        <dbReference type="EMBL" id="KRW98591.1"/>
    </source>
</evidence>
<dbReference type="PANTHER" id="PTHR24057:SF0">
    <property type="entry name" value="PROTEIN KINASE SHAGGY-RELATED"/>
    <property type="match status" value="1"/>
</dbReference>
<dbReference type="GO" id="GO:0005737">
    <property type="term" value="C:cytoplasm"/>
    <property type="evidence" value="ECO:0007669"/>
    <property type="project" value="TreeGrafter"/>
</dbReference>
<dbReference type="Gene3D" id="1.10.510.10">
    <property type="entry name" value="Transferase(Phosphotransferase) domain 1"/>
    <property type="match status" value="1"/>
</dbReference>
<organism evidence="11 12">
    <name type="scientific">Pseudocohnilembus persalinus</name>
    <name type="common">Ciliate</name>
    <dbReference type="NCBI Taxonomy" id="266149"/>
    <lineage>
        <taxon>Eukaryota</taxon>
        <taxon>Sar</taxon>
        <taxon>Alveolata</taxon>
        <taxon>Ciliophora</taxon>
        <taxon>Intramacronucleata</taxon>
        <taxon>Oligohymenophorea</taxon>
        <taxon>Scuticociliatia</taxon>
        <taxon>Philasterida</taxon>
        <taxon>Pseudocohnilembidae</taxon>
        <taxon>Pseudocohnilembus</taxon>
    </lineage>
</organism>
<evidence type="ECO:0000259" key="10">
    <source>
        <dbReference type="PROSITE" id="PS50011"/>
    </source>
</evidence>
<feature type="domain" description="Protein kinase" evidence="10">
    <location>
        <begin position="1"/>
        <end position="284"/>
    </location>
</feature>
<dbReference type="InterPro" id="IPR050591">
    <property type="entry name" value="GSK-3"/>
</dbReference>
<comment type="caution">
    <text evidence="11">The sequence shown here is derived from an EMBL/GenBank/DDBJ whole genome shotgun (WGS) entry which is preliminary data.</text>
</comment>
<evidence type="ECO:0000256" key="5">
    <source>
        <dbReference type="ARBA" id="ARBA00022777"/>
    </source>
</evidence>
<evidence type="ECO:0000256" key="8">
    <source>
        <dbReference type="RuleBase" id="RU000304"/>
    </source>
</evidence>
<dbReference type="CDD" id="cd14137">
    <property type="entry name" value="STKc_GSK3"/>
    <property type="match status" value="1"/>
</dbReference>
<dbReference type="OrthoDB" id="272141at2759"/>
<dbReference type="Pfam" id="PF00069">
    <property type="entry name" value="Pkinase"/>
    <property type="match status" value="1"/>
</dbReference>
<evidence type="ECO:0000256" key="9">
    <source>
        <dbReference type="SAM" id="MobiDB-lite"/>
    </source>
</evidence>
<evidence type="ECO:0000256" key="6">
    <source>
        <dbReference type="ARBA" id="ARBA00022840"/>
    </source>
</evidence>
<evidence type="ECO:0000256" key="7">
    <source>
        <dbReference type="PROSITE-ProRule" id="PRU10141"/>
    </source>
</evidence>
<dbReference type="PROSITE" id="PS50011">
    <property type="entry name" value="PROTEIN_KINASE_DOM"/>
    <property type="match status" value="1"/>
</dbReference>
<dbReference type="SUPFAM" id="SSF56112">
    <property type="entry name" value="Protein kinase-like (PK-like)"/>
    <property type="match status" value="1"/>
</dbReference>
<reference evidence="11 12" key="1">
    <citation type="journal article" date="2015" name="Sci. Rep.">
        <title>Genome of the facultative scuticociliatosis pathogen Pseudocohnilembus persalinus provides insight into its virulence through horizontal gene transfer.</title>
        <authorList>
            <person name="Xiong J."/>
            <person name="Wang G."/>
            <person name="Cheng J."/>
            <person name="Tian M."/>
            <person name="Pan X."/>
            <person name="Warren A."/>
            <person name="Jiang C."/>
            <person name="Yuan D."/>
            <person name="Miao W."/>
        </authorList>
    </citation>
    <scope>NUCLEOTIDE SEQUENCE [LARGE SCALE GENOMIC DNA]</scope>
    <source>
        <strain evidence="11">36N120E</strain>
    </source>
</reference>
<dbReference type="InParanoid" id="A0A0V0Q8W5"/>
<accession>A0A0V0Q8W5</accession>
<sequence length="375" mass="43917">MDQVIGSGTFGSVYLATDKTTRQKVAIKKVFQDRRYKNREYQLISELKHPNIVSLYSAYYTNGDKPGDVYLNLVMEYVPQTLSKEIRENRKSRRQMNPTQLKMYAYQMIRAMVYQQSLGLAHRDIKPQNILIDPKQNTLKVCDYGSAKKLIKGQENIAYICSRYYRSPELIFGATQYTTQIDMWSIGCVLVEMITGEPIFPGTSAVDQLIQIIKILGTPDKNQIKQLNPKHVDNQFPEIKTVPWSKILGKFKPDPQFVDLISKILVYEPQKRYQPLQALAHPYFNELRDVNFYKMNKDINIPNFFNWNNQEKYIGLKYLAQLTPQWYKQQIQQQREQQKQSQQQQQSQENSEQSTNSNSTNNNNNGNNNNYKQYN</sequence>
<gene>
    <name evidence="11" type="ORF">PPERSA_09744</name>
</gene>
<dbReference type="OMA" id="MAPEHRT"/>
<dbReference type="GO" id="GO:0005524">
    <property type="term" value="F:ATP binding"/>
    <property type="evidence" value="ECO:0007669"/>
    <property type="project" value="UniProtKB-UniRule"/>
</dbReference>
<dbReference type="InterPro" id="IPR008271">
    <property type="entry name" value="Ser/Thr_kinase_AS"/>
</dbReference>
<dbReference type="AlphaFoldDB" id="A0A0V0Q8W5"/>
<dbReference type="Proteomes" id="UP000054937">
    <property type="component" value="Unassembled WGS sequence"/>
</dbReference>
<dbReference type="PROSITE" id="PS00107">
    <property type="entry name" value="PROTEIN_KINASE_ATP"/>
    <property type="match status" value="1"/>
</dbReference>
<dbReference type="PROSITE" id="PS00108">
    <property type="entry name" value="PROTEIN_KINASE_ST"/>
    <property type="match status" value="1"/>
</dbReference>
<dbReference type="FunCoup" id="A0A0V0Q8W5">
    <property type="interactions" value="115"/>
</dbReference>
<keyword evidence="4 7" id="KW-0547">Nucleotide-binding</keyword>
<evidence type="ECO:0000256" key="3">
    <source>
        <dbReference type="ARBA" id="ARBA00022679"/>
    </source>
</evidence>
<comment type="similarity">
    <text evidence="1">Belongs to the protein kinase superfamily. CMGC Ser/Thr protein kinase family. GSK-3 subfamily.</text>
</comment>
<dbReference type="GO" id="GO:0030154">
    <property type="term" value="P:cell differentiation"/>
    <property type="evidence" value="ECO:0007669"/>
    <property type="project" value="TreeGrafter"/>
</dbReference>
<evidence type="ECO:0000256" key="2">
    <source>
        <dbReference type="ARBA" id="ARBA00022527"/>
    </source>
</evidence>
<protein>
    <submittedName>
        <fullName evidence="11">Protein kinase-like domain</fullName>
    </submittedName>
</protein>
<feature type="region of interest" description="Disordered" evidence="9">
    <location>
        <begin position="333"/>
        <end position="375"/>
    </location>
</feature>
<keyword evidence="5 11" id="KW-0418">Kinase</keyword>
<dbReference type="GO" id="GO:0007165">
    <property type="term" value="P:signal transduction"/>
    <property type="evidence" value="ECO:0007669"/>
    <property type="project" value="TreeGrafter"/>
</dbReference>
<evidence type="ECO:0000313" key="12">
    <source>
        <dbReference type="Proteomes" id="UP000054937"/>
    </source>
</evidence>
<dbReference type="InterPro" id="IPR011009">
    <property type="entry name" value="Kinase-like_dom_sf"/>
</dbReference>
<evidence type="ECO:0000256" key="4">
    <source>
        <dbReference type="ARBA" id="ARBA00022741"/>
    </source>
</evidence>
<proteinExistence type="inferred from homology"/>
<dbReference type="InterPro" id="IPR017441">
    <property type="entry name" value="Protein_kinase_ATP_BS"/>
</dbReference>
<dbReference type="PANTHER" id="PTHR24057">
    <property type="entry name" value="GLYCOGEN SYNTHASE KINASE-3 ALPHA"/>
    <property type="match status" value="1"/>
</dbReference>
<dbReference type="InterPro" id="IPR039192">
    <property type="entry name" value="STKc_GSK3"/>
</dbReference>
<keyword evidence="3" id="KW-0808">Transferase</keyword>